<dbReference type="SUPFAM" id="SSF46689">
    <property type="entry name" value="Homeodomain-like"/>
    <property type="match status" value="2"/>
</dbReference>
<dbReference type="GO" id="GO:0003700">
    <property type="term" value="F:DNA-binding transcription factor activity"/>
    <property type="evidence" value="ECO:0007669"/>
    <property type="project" value="InterPro"/>
</dbReference>
<evidence type="ECO:0000256" key="5">
    <source>
        <dbReference type="ARBA" id="ARBA00024867"/>
    </source>
</evidence>
<keyword evidence="2" id="KW-0805">Transcription regulation</keyword>
<sequence>MKQILVLIENELEQSITGDILRSGLGAEAEITLTAGAEQAIQQLQSGAVDLFIADVERFDVAHCNMVTTARKTAPDTPILVTSVGTQEEIAGYVWRLGVRDYLLKPYRPTWLLAAVRALVRKERSGGCAADQQEIYLRHLTEHLQRFQYKKCTDAAREYLDLLYQSTDNKGVIRTSAVRFAEGVAKAGIPFSRTTQWKLSGSLEHFRVRFDQQERKYATYEFIVRMLDTIFDAIEKSGLYEVDSEQKILNYIDRNIRRGVSLDEAAEYANMSSCYFSKLFKRMTGKNYITYVTDSRIEMAKRMLVDTEMPVINIAYELSYNETNYFSKAFKKKVGVTPSEYRTAHSELFREQGAG</sequence>
<dbReference type="PANTHER" id="PTHR43280:SF2">
    <property type="entry name" value="HTH-TYPE TRANSCRIPTIONAL REGULATOR EXSA"/>
    <property type="match status" value="1"/>
</dbReference>
<dbReference type="PATRIC" id="fig|742738.3.peg.1187"/>
<dbReference type="eggNOG" id="COG2207">
    <property type="taxonomic scope" value="Bacteria"/>
</dbReference>
<evidence type="ECO:0000259" key="7">
    <source>
        <dbReference type="PROSITE" id="PS01124"/>
    </source>
</evidence>
<evidence type="ECO:0000256" key="4">
    <source>
        <dbReference type="ARBA" id="ARBA00023163"/>
    </source>
</evidence>
<dbReference type="PROSITE" id="PS50110">
    <property type="entry name" value="RESPONSE_REGULATORY"/>
    <property type="match status" value="1"/>
</dbReference>
<comment type="caution">
    <text evidence="9">The sequence shown here is derived from an EMBL/GenBank/DDBJ whole genome shotgun (WGS) entry which is preliminary data.</text>
</comment>
<keyword evidence="6" id="KW-0597">Phosphoprotein</keyword>
<dbReference type="GO" id="GO:0043565">
    <property type="term" value="F:sequence-specific DNA binding"/>
    <property type="evidence" value="ECO:0007669"/>
    <property type="project" value="InterPro"/>
</dbReference>
<dbReference type="RefSeq" id="WP_044939753.1">
    <property type="nucleotide sequence ID" value="NZ_KN174162.1"/>
</dbReference>
<feature type="modified residue" description="4-aspartylphosphate" evidence="6">
    <location>
        <position position="55"/>
    </location>
</feature>
<dbReference type="Pfam" id="PF00072">
    <property type="entry name" value="Response_reg"/>
    <property type="match status" value="1"/>
</dbReference>
<evidence type="ECO:0000256" key="2">
    <source>
        <dbReference type="ARBA" id="ARBA00023015"/>
    </source>
</evidence>
<organism evidence="9 10">
    <name type="scientific">Flavonifractor plautii 1_3_50AFAA</name>
    <dbReference type="NCBI Taxonomy" id="742738"/>
    <lineage>
        <taxon>Bacteria</taxon>
        <taxon>Bacillati</taxon>
        <taxon>Bacillota</taxon>
        <taxon>Clostridia</taxon>
        <taxon>Eubacteriales</taxon>
        <taxon>Oscillospiraceae</taxon>
        <taxon>Flavonifractor</taxon>
    </lineage>
</organism>
<dbReference type="PRINTS" id="PR00032">
    <property type="entry name" value="HTHARAC"/>
</dbReference>
<evidence type="ECO:0000259" key="8">
    <source>
        <dbReference type="PROSITE" id="PS50110"/>
    </source>
</evidence>
<keyword evidence="3" id="KW-0238">DNA-binding</keyword>
<evidence type="ECO:0000313" key="10">
    <source>
        <dbReference type="Proteomes" id="UP000029585"/>
    </source>
</evidence>
<evidence type="ECO:0000256" key="6">
    <source>
        <dbReference type="PROSITE-ProRule" id="PRU00169"/>
    </source>
</evidence>
<dbReference type="Gene3D" id="1.10.10.60">
    <property type="entry name" value="Homeodomain-like"/>
    <property type="match status" value="2"/>
</dbReference>
<accession>A0A096BBC8</accession>
<dbReference type="CDD" id="cd00156">
    <property type="entry name" value="REC"/>
    <property type="match status" value="1"/>
</dbReference>
<proteinExistence type="predicted"/>
<protein>
    <recommendedName>
        <fullName evidence="1">Stage 0 sporulation protein A homolog</fullName>
    </recommendedName>
</protein>
<feature type="domain" description="Response regulatory" evidence="8">
    <location>
        <begin position="3"/>
        <end position="120"/>
    </location>
</feature>
<evidence type="ECO:0000313" key="9">
    <source>
        <dbReference type="EMBL" id="KGF56321.1"/>
    </source>
</evidence>
<dbReference type="EMBL" id="ADLO01000044">
    <property type="protein sequence ID" value="KGF56321.1"/>
    <property type="molecule type" value="Genomic_DNA"/>
</dbReference>
<dbReference type="GO" id="GO:0000160">
    <property type="term" value="P:phosphorelay signal transduction system"/>
    <property type="evidence" value="ECO:0007669"/>
    <property type="project" value="InterPro"/>
</dbReference>
<dbReference type="SMART" id="SM00342">
    <property type="entry name" value="HTH_ARAC"/>
    <property type="match status" value="1"/>
</dbReference>
<dbReference type="SUPFAM" id="SSF52172">
    <property type="entry name" value="CheY-like"/>
    <property type="match status" value="1"/>
</dbReference>
<dbReference type="PANTHER" id="PTHR43280">
    <property type="entry name" value="ARAC-FAMILY TRANSCRIPTIONAL REGULATOR"/>
    <property type="match status" value="1"/>
</dbReference>
<dbReference type="Pfam" id="PF12833">
    <property type="entry name" value="HTH_18"/>
    <property type="match status" value="1"/>
</dbReference>
<dbReference type="InterPro" id="IPR011006">
    <property type="entry name" value="CheY-like_superfamily"/>
</dbReference>
<evidence type="ECO:0000256" key="3">
    <source>
        <dbReference type="ARBA" id="ARBA00023125"/>
    </source>
</evidence>
<dbReference type="InterPro" id="IPR001789">
    <property type="entry name" value="Sig_transdc_resp-reg_receiver"/>
</dbReference>
<dbReference type="PROSITE" id="PS01124">
    <property type="entry name" value="HTH_ARAC_FAMILY_2"/>
    <property type="match status" value="1"/>
</dbReference>
<reference evidence="9 10" key="1">
    <citation type="submission" date="2011-08" db="EMBL/GenBank/DDBJ databases">
        <title>The Genome Sequence of Clostridium orbiscindens 1_3_50AFAA.</title>
        <authorList>
            <consortium name="The Broad Institute Genome Sequencing Platform"/>
            <person name="Earl A."/>
            <person name="Ward D."/>
            <person name="Feldgarden M."/>
            <person name="Gevers D."/>
            <person name="Daigneault M."/>
            <person name="Strauss J."/>
            <person name="Allen-Vercoe E."/>
            <person name="Young S.K."/>
            <person name="Zeng Q."/>
            <person name="Gargeya S."/>
            <person name="Fitzgerald M."/>
            <person name="Haas B."/>
            <person name="Abouelleil A."/>
            <person name="Alvarado L."/>
            <person name="Arachchi H.M."/>
            <person name="Berlin A."/>
            <person name="Brown A."/>
            <person name="Chapman S.B."/>
            <person name="Chen Z."/>
            <person name="Dunbar C."/>
            <person name="Freedman E."/>
            <person name="Gearin G."/>
            <person name="Gellesch M."/>
            <person name="Goldberg J."/>
            <person name="Griggs A."/>
            <person name="Gujja S."/>
            <person name="Heiman D."/>
            <person name="Howarth C."/>
            <person name="Larson L."/>
            <person name="Lui A."/>
            <person name="MacDonald P.J.P."/>
            <person name="Montmayeur A."/>
            <person name="Murphy C."/>
            <person name="Neiman D."/>
            <person name="Pearson M."/>
            <person name="Priest M."/>
            <person name="Roberts A."/>
            <person name="Saif S."/>
            <person name="Shea T."/>
            <person name="Shenoy N."/>
            <person name="Sisk P."/>
            <person name="Stolte C."/>
            <person name="Sykes S."/>
            <person name="Wortman J."/>
            <person name="Nusbaum C."/>
            <person name="Birren B."/>
        </authorList>
    </citation>
    <scope>NUCLEOTIDE SEQUENCE [LARGE SCALE GENOMIC DNA]</scope>
    <source>
        <strain evidence="9 10">1_3_50AFAA</strain>
    </source>
</reference>
<keyword evidence="4" id="KW-0804">Transcription</keyword>
<feature type="domain" description="HTH araC/xylS-type" evidence="7">
    <location>
        <begin position="246"/>
        <end position="344"/>
    </location>
</feature>
<dbReference type="Proteomes" id="UP000029585">
    <property type="component" value="Unassembled WGS sequence"/>
</dbReference>
<dbReference type="Gene3D" id="3.40.50.2300">
    <property type="match status" value="1"/>
</dbReference>
<dbReference type="InterPro" id="IPR009057">
    <property type="entry name" value="Homeodomain-like_sf"/>
</dbReference>
<dbReference type="InterPro" id="IPR020449">
    <property type="entry name" value="Tscrpt_reg_AraC-type_HTH"/>
</dbReference>
<gene>
    <name evidence="9" type="ORF">HMPREF9460_01144</name>
</gene>
<dbReference type="HOGENOM" id="CLU_000445_5_0_9"/>
<dbReference type="AlphaFoldDB" id="A0A096BBC8"/>
<comment type="function">
    <text evidence="5">May play the central regulatory role in sporulation. It may be an element of the effector pathway responsible for the activation of sporulation genes in response to nutritional stress. Spo0A may act in concert with spo0H (a sigma factor) to control the expression of some genes that are critical to the sporulation process.</text>
</comment>
<evidence type="ECO:0000256" key="1">
    <source>
        <dbReference type="ARBA" id="ARBA00018672"/>
    </source>
</evidence>
<keyword evidence="10" id="KW-1185">Reference proteome</keyword>
<name>A0A096BBC8_FLAPL</name>
<dbReference type="InterPro" id="IPR018060">
    <property type="entry name" value="HTH_AraC"/>
</dbReference>